<organism evidence="2 3">
    <name type="scientific">Flavobacterium chungangense</name>
    <dbReference type="NCBI Taxonomy" id="554283"/>
    <lineage>
        <taxon>Bacteria</taxon>
        <taxon>Pseudomonadati</taxon>
        <taxon>Bacteroidota</taxon>
        <taxon>Flavobacteriia</taxon>
        <taxon>Flavobacteriales</taxon>
        <taxon>Flavobacteriaceae</taxon>
        <taxon>Flavobacterium</taxon>
    </lineage>
</organism>
<accession>A0A6V6YMF6</accession>
<dbReference type="Proteomes" id="UP000556700">
    <property type="component" value="Unassembled WGS sequence"/>
</dbReference>
<sequence>MLSKKGLSDFPAYGMSGGEALTPIVILIDFRTIIKAAIYAFNCLMIILWLTVLKYSLWKTGRWAIEVLGLYLFELEYVFFMGVGKIAVSKNNNWD</sequence>
<keyword evidence="1" id="KW-0812">Transmembrane</keyword>
<gene>
    <name evidence="2" type="ORF">FLACHUCJ7_00135</name>
</gene>
<name>A0A6V6YMF6_9FLAO</name>
<evidence type="ECO:0000256" key="1">
    <source>
        <dbReference type="SAM" id="Phobius"/>
    </source>
</evidence>
<keyword evidence="3" id="KW-1185">Reference proteome</keyword>
<dbReference type="RefSeq" id="WP_051872877.1">
    <property type="nucleotide sequence ID" value="NZ_CAIJDO010000050.1"/>
</dbReference>
<proteinExistence type="predicted"/>
<feature type="transmembrane region" description="Helical" evidence="1">
    <location>
        <begin position="37"/>
        <end position="57"/>
    </location>
</feature>
<dbReference type="EMBL" id="CAIJDO010000050">
    <property type="protein sequence ID" value="CAD0000615.1"/>
    <property type="molecule type" value="Genomic_DNA"/>
</dbReference>
<keyword evidence="1" id="KW-1133">Transmembrane helix</keyword>
<evidence type="ECO:0000313" key="2">
    <source>
        <dbReference type="EMBL" id="CAD0000615.1"/>
    </source>
</evidence>
<evidence type="ECO:0000313" key="3">
    <source>
        <dbReference type="Proteomes" id="UP000556700"/>
    </source>
</evidence>
<dbReference type="AlphaFoldDB" id="A0A6V6YMF6"/>
<reference evidence="2 3" key="1">
    <citation type="submission" date="2020-06" db="EMBL/GenBank/DDBJ databases">
        <authorList>
            <person name="Criscuolo A."/>
        </authorList>
    </citation>
    <scope>NUCLEOTIDE SEQUENCE [LARGE SCALE GENOMIC DNA]</scope>
    <source>
        <strain evidence="3">CIP 110025</strain>
    </source>
</reference>
<feature type="transmembrane region" description="Helical" evidence="1">
    <location>
        <begin position="63"/>
        <end position="83"/>
    </location>
</feature>
<comment type="caution">
    <text evidence="2">The sequence shown here is derived from an EMBL/GenBank/DDBJ whole genome shotgun (WGS) entry which is preliminary data.</text>
</comment>
<keyword evidence="1" id="KW-0472">Membrane</keyword>
<protein>
    <submittedName>
        <fullName evidence="2">DoxX family protein</fullName>
    </submittedName>
</protein>